<feature type="compositionally biased region" description="Basic residues" evidence="1">
    <location>
        <begin position="129"/>
        <end position="138"/>
    </location>
</feature>
<dbReference type="AlphaFoldDB" id="A0A1H5MJA1"/>
<evidence type="ECO:0008006" key="4">
    <source>
        <dbReference type="Google" id="ProtNLM"/>
    </source>
</evidence>
<protein>
    <recommendedName>
        <fullName evidence="4">VOC domain-containing protein</fullName>
    </recommendedName>
</protein>
<proteinExistence type="predicted"/>
<accession>A0A1H5MJA1</accession>
<feature type="region of interest" description="Disordered" evidence="1">
    <location>
        <begin position="76"/>
        <end position="187"/>
    </location>
</feature>
<name>A0A1H5MJA1_RHOJO</name>
<dbReference type="SUPFAM" id="SSF54593">
    <property type="entry name" value="Glyoxalase/Bleomycin resistance protein/Dihydroxybiphenyl dioxygenase"/>
    <property type="match status" value="1"/>
</dbReference>
<feature type="compositionally biased region" description="Basic residues" evidence="1">
    <location>
        <begin position="147"/>
        <end position="156"/>
    </location>
</feature>
<feature type="compositionally biased region" description="Low complexity" evidence="1">
    <location>
        <begin position="76"/>
        <end position="112"/>
    </location>
</feature>
<evidence type="ECO:0000313" key="3">
    <source>
        <dbReference type="Proteomes" id="UP000183407"/>
    </source>
</evidence>
<evidence type="ECO:0000256" key="1">
    <source>
        <dbReference type="SAM" id="MobiDB-lite"/>
    </source>
</evidence>
<dbReference type="EMBL" id="FNTL01000005">
    <property type="protein sequence ID" value="SEE89472.1"/>
    <property type="molecule type" value="Genomic_DNA"/>
</dbReference>
<feature type="compositionally biased region" description="Basic residues" evidence="1">
    <location>
        <begin position="172"/>
        <end position="181"/>
    </location>
</feature>
<organism evidence="2 3">
    <name type="scientific">Rhodococcus jostii</name>
    <dbReference type="NCBI Taxonomy" id="132919"/>
    <lineage>
        <taxon>Bacteria</taxon>
        <taxon>Bacillati</taxon>
        <taxon>Actinomycetota</taxon>
        <taxon>Actinomycetes</taxon>
        <taxon>Mycobacteriales</taxon>
        <taxon>Nocardiaceae</taxon>
        <taxon>Rhodococcus</taxon>
    </lineage>
</organism>
<evidence type="ECO:0000313" key="2">
    <source>
        <dbReference type="EMBL" id="SEE89472.1"/>
    </source>
</evidence>
<dbReference type="InterPro" id="IPR029068">
    <property type="entry name" value="Glyas_Bleomycin-R_OHBP_Dase"/>
</dbReference>
<dbReference type="Gene3D" id="3.10.180.10">
    <property type="entry name" value="2,3-Dihydroxybiphenyl 1,2-Dioxygenase, domain 1"/>
    <property type="match status" value="1"/>
</dbReference>
<sequence length="203" mass="22476">MSTTEIRAGEAVTTTATVDTKFEVLVLPVTDVDRATDFYTSLGWRQDDAPPGSGVVEFTPTGAGTSVHFGAHLTTAAPGSAKRSSSSPTSPLPTTNWSPRASPSATSSTTPPTARPRSRPRPRQLQLVRHFRRPRRQHLGPPGSHHPPPRPHHHRSNNIQFSPRPDECASSRRNRSRRAREAHRYRGSELARLVRRLHDRRTG</sequence>
<gene>
    <name evidence="2" type="ORF">SAMN04490220_9051</name>
</gene>
<reference evidence="3" key="1">
    <citation type="submission" date="2016-10" db="EMBL/GenBank/DDBJ databases">
        <authorList>
            <person name="Varghese N."/>
        </authorList>
    </citation>
    <scope>NUCLEOTIDE SEQUENCE [LARGE SCALE GENOMIC DNA]</scope>
    <source>
        <strain evidence="3">DSM 44719</strain>
    </source>
</reference>
<dbReference type="Proteomes" id="UP000183407">
    <property type="component" value="Unassembled WGS sequence"/>
</dbReference>